<dbReference type="EMBL" id="FRBQ01000006">
    <property type="protein sequence ID" value="SHM62124.1"/>
    <property type="molecule type" value="Genomic_DNA"/>
</dbReference>
<dbReference type="OrthoDB" id="9778090at2"/>
<proteinExistence type="predicted"/>
<evidence type="ECO:0000313" key="3">
    <source>
        <dbReference type="Proteomes" id="UP000184305"/>
    </source>
</evidence>
<accession>A0A1M7KA71</accession>
<dbReference type="RefSeq" id="WP_073267207.1">
    <property type="nucleotide sequence ID" value="NZ_FRBQ01000006.1"/>
</dbReference>
<evidence type="ECO:0000259" key="1">
    <source>
        <dbReference type="Pfam" id="PF20026"/>
    </source>
</evidence>
<dbReference type="AlphaFoldDB" id="A0A1M7KA71"/>
<reference evidence="3" key="1">
    <citation type="submission" date="2016-11" db="EMBL/GenBank/DDBJ databases">
        <authorList>
            <person name="Varghese N."/>
            <person name="Submissions S."/>
        </authorList>
    </citation>
    <scope>NUCLEOTIDE SEQUENCE [LARGE SCALE GENOMIC DNA]</scope>
    <source>
        <strain evidence="3">CECT 8089</strain>
    </source>
</reference>
<dbReference type="InterPro" id="IPR045492">
    <property type="entry name" value="DUF6434"/>
</dbReference>
<evidence type="ECO:0000313" key="2">
    <source>
        <dbReference type="EMBL" id="SHM62124.1"/>
    </source>
</evidence>
<dbReference type="Pfam" id="PF20026">
    <property type="entry name" value="DUF6434"/>
    <property type="match status" value="1"/>
</dbReference>
<organism evidence="2 3">
    <name type="scientific">Phytopseudomonas punonensis</name>
    <dbReference type="NCBI Taxonomy" id="1220495"/>
    <lineage>
        <taxon>Bacteria</taxon>
        <taxon>Pseudomonadati</taxon>
        <taxon>Pseudomonadota</taxon>
        <taxon>Gammaproteobacteria</taxon>
        <taxon>Pseudomonadales</taxon>
        <taxon>Pseudomonadaceae</taxon>
        <taxon>Phytopseudomonas</taxon>
    </lineage>
</organism>
<dbReference type="Proteomes" id="UP000184305">
    <property type="component" value="Unassembled WGS sequence"/>
</dbReference>
<name>A0A1M7KA71_9GAMM</name>
<sequence length="71" mass="8354">MAFDWHGGTITRDTPVSNDYRNTRKVRRFMTEQCGVDFRFDRPFMAWIRSGAPRTMGDVVDEWLRRNGAQA</sequence>
<keyword evidence="3" id="KW-1185">Reference proteome</keyword>
<feature type="domain" description="DUF6434" evidence="1">
    <location>
        <begin position="3"/>
        <end position="66"/>
    </location>
</feature>
<protein>
    <recommendedName>
        <fullName evidence="1">DUF6434 domain-containing protein</fullName>
    </recommendedName>
</protein>
<dbReference type="STRING" id="1220495.SAMN05216288_4001"/>
<gene>
    <name evidence="2" type="ORF">SAMN05216288_4001</name>
</gene>